<dbReference type="PROSITE" id="PS01035">
    <property type="entry name" value="PTS_EIIB_TYPE_1_CYS"/>
    <property type="match status" value="1"/>
</dbReference>
<dbReference type="GO" id="GO:0009401">
    <property type="term" value="P:phosphoenolpyruvate-dependent sugar phosphotransferase system"/>
    <property type="evidence" value="ECO:0007669"/>
    <property type="project" value="UniProtKB-KW"/>
</dbReference>
<dbReference type="KEGG" id="sod:Sant_1108"/>
<evidence type="ECO:0000256" key="7">
    <source>
        <dbReference type="ARBA" id="ARBA00022692"/>
    </source>
</evidence>
<evidence type="ECO:0000256" key="4">
    <source>
        <dbReference type="ARBA" id="ARBA00022597"/>
    </source>
</evidence>
<evidence type="ECO:0000313" key="20">
    <source>
        <dbReference type="Proteomes" id="UP000019028"/>
    </source>
</evidence>
<dbReference type="EMBL" id="CP006569">
    <property type="protein sequence ID" value="AHF76180.1"/>
    <property type="molecule type" value="Genomic_DNA"/>
</dbReference>
<feature type="transmembrane region" description="Helical" evidence="16">
    <location>
        <begin position="157"/>
        <end position="179"/>
    </location>
</feature>
<evidence type="ECO:0000256" key="6">
    <source>
        <dbReference type="ARBA" id="ARBA00022683"/>
    </source>
</evidence>
<dbReference type="GO" id="GO:0090588">
    <property type="term" value="F:protein-phosphocysteine-N-acetylmuramate phosphotransferase system transporter activity"/>
    <property type="evidence" value="ECO:0007669"/>
    <property type="project" value="TreeGrafter"/>
</dbReference>
<keyword evidence="3" id="KW-1003">Cell membrane</keyword>
<evidence type="ECO:0000256" key="10">
    <source>
        <dbReference type="ARBA" id="ARBA00023136"/>
    </source>
</evidence>
<keyword evidence="4" id="KW-0762">Sugar transport</keyword>
<feature type="transmembrane region" description="Helical" evidence="16">
    <location>
        <begin position="221"/>
        <end position="240"/>
    </location>
</feature>
<evidence type="ECO:0000256" key="13">
    <source>
        <dbReference type="ARBA" id="ARBA00043021"/>
    </source>
</evidence>
<accession>W0HVE9</accession>
<keyword evidence="7 16" id="KW-0812">Transmembrane</keyword>
<keyword evidence="5 19" id="KW-0808">Transferase</keyword>
<dbReference type="CDD" id="cd00212">
    <property type="entry name" value="PTS_IIB_glc"/>
    <property type="match status" value="1"/>
</dbReference>
<dbReference type="HOGENOM" id="CLU_012312_2_0_6"/>
<evidence type="ECO:0000259" key="18">
    <source>
        <dbReference type="PROSITE" id="PS51103"/>
    </source>
</evidence>
<evidence type="ECO:0000256" key="9">
    <source>
        <dbReference type="ARBA" id="ARBA00022989"/>
    </source>
</evidence>
<dbReference type="PATRIC" id="fig|1239307.3.peg.1187"/>
<feature type="transmembrane region" description="Helical" evidence="16">
    <location>
        <begin position="123"/>
        <end position="145"/>
    </location>
</feature>
<dbReference type="AlphaFoldDB" id="W0HVE9"/>
<feature type="transmembrane region" description="Helical" evidence="16">
    <location>
        <begin position="191"/>
        <end position="209"/>
    </location>
</feature>
<evidence type="ECO:0000256" key="5">
    <source>
        <dbReference type="ARBA" id="ARBA00022679"/>
    </source>
</evidence>
<dbReference type="Pfam" id="PF00367">
    <property type="entry name" value="PTS_EIIB"/>
    <property type="match status" value="1"/>
</dbReference>
<dbReference type="Gene3D" id="3.30.1360.60">
    <property type="entry name" value="Glucose permease domain IIB"/>
    <property type="match status" value="1"/>
</dbReference>
<protein>
    <recommendedName>
        <fullName evidence="12">PTS system N-acetylmuramic acid-specific EIIBC component</fullName>
        <ecNumber evidence="11">2.7.1.192</ecNumber>
    </recommendedName>
    <alternativeName>
        <fullName evidence="13">EIIBC-MurNAc</fullName>
    </alternativeName>
</protein>
<evidence type="ECO:0000256" key="15">
    <source>
        <dbReference type="PROSITE-ProRule" id="PRU00421"/>
    </source>
</evidence>
<evidence type="ECO:0000256" key="11">
    <source>
        <dbReference type="ARBA" id="ARBA00039021"/>
    </source>
</evidence>
<dbReference type="GO" id="GO:0016301">
    <property type="term" value="F:kinase activity"/>
    <property type="evidence" value="ECO:0007669"/>
    <property type="project" value="UniProtKB-KW"/>
</dbReference>
<dbReference type="InterPro" id="IPR036878">
    <property type="entry name" value="Glu_permease_IIB"/>
</dbReference>
<dbReference type="PANTHER" id="PTHR30175:SF3">
    <property type="entry name" value="PTS SYSTEM N-ACETYLMURAMIC ACID-SPECIFIC EIIBC COMPONENT"/>
    <property type="match status" value="1"/>
</dbReference>
<dbReference type="SUPFAM" id="SSF55604">
    <property type="entry name" value="Glucose permease domain IIB"/>
    <property type="match status" value="1"/>
</dbReference>
<evidence type="ECO:0000256" key="8">
    <source>
        <dbReference type="ARBA" id="ARBA00022777"/>
    </source>
</evidence>
<dbReference type="RefSeq" id="WP_025421310.1">
    <property type="nucleotide sequence ID" value="NZ_CP006569.1"/>
</dbReference>
<dbReference type="PANTHER" id="PTHR30175">
    <property type="entry name" value="PHOSPHOTRANSFERASE SYSTEM TRANSPORT PROTEIN"/>
    <property type="match status" value="1"/>
</dbReference>
<dbReference type="Proteomes" id="UP000019028">
    <property type="component" value="Chromosome"/>
</dbReference>
<dbReference type="InterPro" id="IPR003352">
    <property type="entry name" value="PTS_EIIC"/>
</dbReference>
<dbReference type="InterPro" id="IPR013013">
    <property type="entry name" value="PTS_EIIC_1"/>
</dbReference>
<gene>
    <name evidence="19" type="ORF">Sant_1108</name>
</gene>
<feature type="transmembrane region" description="Helical" evidence="16">
    <location>
        <begin position="389"/>
        <end position="419"/>
    </location>
</feature>
<dbReference type="PROSITE" id="PS51103">
    <property type="entry name" value="PTS_EIIC_TYPE_1"/>
    <property type="match status" value="1"/>
</dbReference>
<evidence type="ECO:0000313" key="19">
    <source>
        <dbReference type="EMBL" id="AHF76180.1"/>
    </source>
</evidence>
<keyword evidence="2" id="KW-0813">Transport</keyword>
<evidence type="ECO:0000256" key="2">
    <source>
        <dbReference type="ARBA" id="ARBA00022448"/>
    </source>
</evidence>
<evidence type="ECO:0000256" key="12">
    <source>
        <dbReference type="ARBA" id="ARBA00040399"/>
    </source>
</evidence>
<sequence>MHQSDSVAAALLSGLGGPDNVLKLENCMTRVRVEVVDDRRVDIDAIKRVAGVKGYIMQGRQHQLIAGPGAAAKIVDAMRRLLPSAPGESPVIGSAHGAAQTRDRVKARYATPVSGALRQLANVFIPLIPAFIASGLITGLINLLTRADVSGDIARSYPNVLGLLALFGSAVFAIMNILVGVNAARVFGGSQAMGGVMAAILSSPGLAQIRLFDEPLQPGRGGVIAVLLVVALMCWVEKALRRHLPESIELIVNPLLTTLITASLAIVVLQPLGGAVSDAIAHGVNVAIDRGGVAVGALLAGSFLPLVLTGLHQGMVPLHVELIQSHGVNPLLPILAMAGVGQMGASFAVLVKTRSARLKKVVRAALPVGLLGIGEPLIFGVTLPLGRPFVAACLGGAVGGAVISYLKVATLITFGLSGLPLALTIVTGKVAAYLAGWAAAIAAGFIFTWLIGFNDPEE</sequence>
<evidence type="ECO:0000256" key="3">
    <source>
        <dbReference type="ARBA" id="ARBA00022475"/>
    </source>
</evidence>
<dbReference type="InterPro" id="IPR050558">
    <property type="entry name" value="PTS_Sugar-Specific_Components"/>
</dbReference>
<keyword evidence="10 16" id="KW-0472">Membrane</keyword>
<feature type="transmembrane region" description="Helical" evidence="16">
    <location>
        <begin position="331"/>
        <end position="351"/>
    </location>
</feature>
<reference evidence="19 20" key="1">
    <citation type="journal article" date="2014" name="Genome Biol. Evol.">
        <title>Genome degeneration and adaptation in a nascent stage of symbiosis.</title>
        <authorList>
            <person name="Oakeson K.F."/>
            <person name="Gil R."/>
            <person name="Clayton A.L."/>
            <person name="Dunn D.M."/>
            <person name="von Niederhausern A.C."/>
            <person name="Hamil C."/>
            <person name="Aoyagi A."/>
            <person name="Duval B."/>
            <person name="Baca A."/>
            <person name="Silva F.J."/>
            <person name="Vallier A."/>
            <person name="Jackson D.G."/>
            <person name="Latorre A."/>
            <person name="Weiss R.B."/>
            <person name="Heddi A."/>
            <person name="Moya A."/>
            <person name="Dale C."/>
        </authorList>
    </citation>
    <scope>NUCLEOTIDE SEQUENCE [LARGE SCALE GENOMIC DNA]</scope>
    <source>
        <strain evidence="19 20">HS1</strain>
    </source>
</reference>
<comment type="catalytic activity">
    <reaction evidence="14">
        <text>N-acetyl-beta-D-muramate(out) + N(pros)-phospho-L-histidyl-[protein] = N-acetyl-beta-D-muramate 6-phosphate(in) + L-histidyl-[protein]</text>
        <dbReference type="Rhea" id="RHEA:33399"/>
        <dbReference type="Rhea" id="RHEA-COMP:9745"/>
        <dbReference type="Rhea" id="RHEA-COMP:9746"/>
        <dbReference type="ChEBI" id="CHEBI:29979"/>
        <dbReference type="ChEBI" id="CHEBI:58721"/>
        <dbReference type="ChEBI" id="CHEBI:64837"/>
        <dbReference type="ChEBI" id="CHEBI:64848"/>
        <dbReference type="EC" id="2.7.1.192"/>
    </reaction>
</comment>
<dbReference type="GO" id="GO:0008982">
    <property type="term" value="F:protein-N(PI)-phosphohistidine-sugar phosphotransferase activity"/>
    <property type="evidence" value="ECO:0007669"/>
    <property type="project" value="InterPro"/>
</dbReference>
<keyword evidence="20" id="KW-1185">Reference proteome</keyword>
<dbReference type="GO" id="GO:0005886">
    <property type="term" value="C:plasma membrane"/>
    <property type="evidence" value="ECO:0007669"/>
    <property type="project" value="UniProtKB-SubCell"/>
</dbReference>
<evidence type="ECO:0000256" key="1">
    <source>
        <dbReference type="ARBA" id="ARBA00004651"/>
    </source>
</evidence>
<evidence type="ECO:0000256" key="14">
    <source>
        <dbReference type="ARBA" id="ARBA00048265"/>
    </source>
</evidence>
<name>W0HVE9_9GAMM</name>
<organism evidence="19 20">
    <name type="scientific">Sodalis praecaptivus</name>
    <dbReference type="NCBI Taxonomy" id="1239307"/>
    <lineage>
        <taxon>Bacteria</taxon>
        <taxon>Pseudomonadati</taxon>
        <taxon>Pseudomonadota</taxon>
        <taxon>Gammaproteobacteria</taxon>
        <taxon>Enterobacterales</taxon>
        <taxon>Bruguierivoracaceae</taxon>
        <taxon>Sodalis</taxon>
    </lineage>
</organism>
<feature type="domain" description="PTS EIIB type-1" evidence="17">
    <location>
        <begin position="5"/>
        <end position="88"/>
    </location>
</feature>
<feature type="transmembrane region" description="Helical" evidence="16">
    <location>
        <begin position="363"/>
        <end position="383"/>
    </location>
</feature>
<keyword evidence="6" id="KW-0598">Phosphotransferase system</keyword>
<dbReference type="InterPro" id="IPR001996">
    <property type="entry name" value="PTS_IIB_1"/>
</dbReference>
<keyword evidence="9 16" id="KW-1133">Transmembrane helix</keyword>
<evidence type="ECO:0000256" key="16">
    <source>
        <dbReference type="SAM" id="Phobius"/>
    </source>
</evidence>
<dbReference type="Pfam" id="PF02378">
    <property type="entry name" value="PTS_EIIC"/>
    <property type="match status" value="1"/>
</dbReference>
<dbReference type="OrthoDB" id="92465at2"/>
<feature type="transmembrane region" description="Helical" evidence="16">
    <location>
        <begin position="293"/>
        <end position="311"/>
    </location>
</feature>
<keyword evidence="8" id="KW-0418">Kinase</keyword>
<evidence type="ECO:0000259" key="17">
    <source>
        <dbReference type="PROSITE" id="PS51098"/>
    </source>
</evidence>
<dbReference type="EC" id="2.7.1.192" evidence="11"/>
<dbReference type="InterPro" id="IPR018113">
    <property type="entry name" value="PTrfase_EIIB_Cys"/>
</dbReference>
<dbReference type="PROSITE" id="PS51098">
    <property type="entry name" value="PTS_EIIB_TYPE_1"/>
    <property type="match status" value="1"/>
</dbReference>
<feature type="domain" description="PTS EIIC type-1" evidence="18">
    <location>
        <begin position="118"/>
        <end position="458"/>
    </location>
</feature>
<feature type="active site" description="Phosphocysteine intermediate; for EIIB activity" evidence="15">
    <location>
        <position position="27"/>
    </location>
</feature>
<feature type="transmembrane region" description="Helical" evidence="16">
    <location>
        <begin position="431"/>
        <end position="452"/>
    </location>
</feature>
<proteinExistence type="predicted"/>
<comment type="subcellular location">
    <subcellularLocation>
        <location evidence="1">Cell membrane</location>
        <topology evidence="1">Multi-pass membrane protein</topology>
    </subcellularLocation>
</comment>